<dbReference type="RefSeq" id="WP_304541989.1">
    <property type="nucleotide sequence ID" value="NZ_JARPTC010000008.1"/>
</dbReference>
<organism evidence="5 6">
    <name type="scientific">Desulforamulus aquiferis</name>
    <dbReference type="NCBI Taxonomy" id="1397668"/>
    <lineage>
        <taxon>Bacteria</taxon>
        <taxon>Bacillati</taxon>
        <taxon>Bacillota</taxon>
        <taxon>Clostridia</taxon>
        <taxon>Eubacteriales</taxon>
        <taxon>Peptococcaceae</taxon>
        <taxon>Desulforamulus</taxon>
    </lineage>
</organism>
<gene>
    <name evidence="5" type="ORF">P6N53_06530</name>
</gene>
<dbReference type="Gene3D" id="1.20.120.580">
    <property type="entry name" value="bsu32300-like"/>
    <property type="match status" value="1"/>
</dbReference>
<reference evidence="5" key="1">
    <citation type="journal article" date="2023" name="J. Hazard. Mater.">
        <title>Anaerobic biodegradation of pyrene and benzo[a]pyrene by a new sulfate-reducing Desulforamulus aquiferis strain DSA.</title>
        <authorList>
            <person name="Zhang Z."/>
            <person name="Sun J."/>
            <person name="Gong X."/>
            <person name="Wang C."/>
            <person name="Wang H."/>
        </authorList>
    </citation>
    <scope>NUCLEOTIDE SEQUENCE</scope>
    <source>
        <strain evidence="5">DSA</strain>
    </source>
</reference>
<proteinExistence type="inferred from homology"/>
<evidence type="ECO:0000256" key="2">
    <source>
        <dbReference type="ARBA" id="ARBA00022722"/>
    </source>
</evidence>
<evidence type="ECO:0000256" key="3">
    <source>
        <dbReference type="ARBA" id="ARBA00022801"/>
    </source>
</evidence>
<dbReference type="Proteomes" id="UP001172911">
    <property type="component" value="Unassembled WGS sequence"/>
</dbReference>
<evidence type="ECO:0000256" key="4">
    <source>
        <dbReference type="ARBA" id="ARBA00024207"/>
    </source>
</evidence>
<reference evidence="5" key="2">
    <citation type="submission" date="2023-03" db="EMBL/GenBank/DDBJ databases">
        <authorList>
            <person name="Zhang Z."/>
        </authorList>
    </citation>
    <scope>NUCLEOTIDE SEQUENCE</scope>
    <source>
        <strain evidence="5">DSA</strain>
    </source>
</reference>
<keyword evidence="3" id="KW-0378">Hydrolase</keyword>
<sequence>MFNNSIISERIGIITKSVNRLKLLASMPLEQFQVDEDAIDIAENRLRRALEALFDLGRHIVIKSGAGVPVDYRSVIDKLREIHCLPDDFAQNTIGMAGYRNRLIHDYNKVMPEEIYEIMQNRLTDLTQFCNYVLDFINKKK</sequence>
<dbReference type="PANTHER" id="PTHR33397">
    <property type="entry name" value="UPF0331 PROTEIN YUTE"/>
    <property type="match status" value="1"/>
</dbReference>
<comment type="similarity">
    <text evidence="4">Belongs to the HepT RNase toxin family.</text>
</comment>
<dbReference type="InterPro" id="IPR052379">
    <property type="entry name" value="Type_VII_TA_RNase"/>
</dbReference>
<name>A0AAW7ZBG1_9FIRM</name>
<dbReference type="GO" id="GO:0016787">
    <property type="term" value="F:hydrolase activity"/>
    <property type="evidence" value="ECO:0007669"/>
    <property type="project" value="UniProtKB-KW"/>
</dbReference>
<dbReference type="PANTHER" id="PTHR33397:SF3">
    <property type="entry name" value="MRNA NUCLEASE HEPT"/>
    <property type="match status" value="1"/>
</dbReference>
<accession>A0AAW7ZBG1</accession>
<dbReference type="NCBIfam" id="NF047751">
    <property type="entry name" value="HepT_toxin"/>
    <property type="match status" value="1"/>
</dbReference>
<dbReference type="GO" id="GO:0110001">
    <property type="term" value="C:toxin-antitoxin complex"/>
    <property type="evidence" value="ECO:0007669"/>
    <property type="project" value="InterPro"/>
</dbReference>
<keyword evidence="1" id="KW-1277">Toxin-antitoxin system</keyword>
<dbReference type="InterPro" id="IPR037038">
    <property type="entry name" value="HepT-like_sf"/>
</dbReference>
<evidence type="ECO:0000256" key="1">
    <source>
        <dbReference type="ARBA" id="ARBA00022649"/>
    </source>
</evidence>
<comment type="caution">
    <text evidence="5">The sequence shown here is derived from an EMBL/GenBank/DDBJ whole genome shotgun (WGS) entry which is preliminary data.</text>
</comment>
<dbReference type="AlphaFoldDB" id="A0AAW7ZBG1"/>
<dbReference type="InterPro" id="IPR008201">
    <property type="entry name" value="HepT-like"/>
</dbReference>
<dbReference type="EMBL" id="JARPTC010000008">
    <property type="protein sequence ID" value="MDO7786875.1"/>
    <property type="molecule type" value="Genomic_DNA"/>
</dbReference>
<keyword evidence="2" id="KW-0540">Nuclease</keyword>
<keyword evidence="6" id="KW-1185">Reference proteome</keyword>
<dbReference type="Pfam" id="PF01934">
    <property type="entry name" value="HepT-like"/>
    <property type="match status" value="1"/>
</dbReference>
<dbReference type="GO" id="GO:0004540">
    <property type="term" value="F:RNA nuclease activity"/>
    <property type="evidence" value="ECO:0007669"/>
    <property type="project" value="InterPro"/>
</dbReference>
<protein>
    <submittedName>
        <fullName evidence="5">DUF86 domain-containing protein</fullName>
    </submittedName>
</protein>
<evidence type="ECO:0000313" key="5">
    <source>
        <dbReference type="EMBL" id="MDO7786875.1"/>
    </source>
</evidence>
<evidence type="ECO:0000313" key="6">
    <source>
        <dbReference type="Proteomes" id="UP001172911"/>
    </source>
</evidence>